<dbReference type="EMBL" id="CP022163">
    <property type="protein sequence ID" value="ATB30500.1"/>
    <property type="molecule type" value="Genomic_DNA"/>
</dbReference>
<dbReference type="KEGG" id="mbd:MEBOL_003961"/>
<dbReference type="OrthoDB" id="9814331at2"/>
<dbReference type="SUPFAM" id="SSF53474">
    <property type="entry name" value="alpha/beta-Hydrolases"/>
    <property type="match status" value="1"/>
</dbReference>
<gene>
    <name evidence="1" type="ORF">MEBOL_003961</name>
</gene>
<dbReference type="RefSeq" id="WP_095978946.1">
    <property type="nucleotide sequence ID" value="NZ_CP022163.1"/>
</dbReference>
<accession>A0A250IH03</accession>
<dbReference type="PANTHER" id="PTHR11440">
    <property type="entry name" value="LECITHIN-CHOLESTEROL ACYLTRANSFERASE-RELATED"/>
    <property type="match status" value="1"/>
</dbReference>
<sequence length="371" mass="40377">MNVAHSSGNTATLLVPGYRGSFLVTEGPKPERAWITAGQALLRGHRSIALPFPGRRPEPTYGPLRPDGPMTRVGVLFASVDAYGACMRFGAERFPELVPFGYDWRQDIRKSAGELRARIEQLVAEGGGKREVNIVAHSMGGLVTLYCLLHGGEGGAPWSGAKHVRRVAIVGTPFNGSAAAFDDLLLGTQTVRNRGLLTPEALFTFPAVFQLLPPRSDFLVDARGAPVKYDAFDPSVWREKGWGPFRDASLHEDESYRAQLGRMLQAHREIDEALRPRSPPPPPPFETLVVVGSGHPTPDLFQEKNGTLDVEHPVYGDGDGSVVTSRALPVLPMAYRRLDSKSEHVALMSDKKVLGAIERFFRGEAVGTAPV</sequence>
<dbReference type="GO" id="GO:0006629">
    <property type="term" value="P:lipid metabolic process"/>
    <property type="evidence" value="ECO:0007669"/>
    <property type="project" value="InterPro"/>
</dbReference>
<evidence type="ECO:0008006" key="3">
    <source>
        <dbReference type="Google" id="ProtNLM"/>
    </source>
</evidence>
<dbReference type="GO" id="GO:0008374">
    <property type="term" value="F:O-acyltransferase activity"/>
    <property type="evidence" value="ECO:0007669"/>
    <property type="project" value="InterPro"/>
</dbReference>
<keyword evidence="2" id="KW-1185">Reference proteome</keyword>
<organism evidence="1 2">
    <name type="scientific">Melittangium boletus DSM 14713</name>
    <dbReference type="NCBI Taxonomy" id="1294270"/>
    <lineage>
        <taxon>Bacteria</taxon>
        <taxon>Pseudomonadati</taxon>
        <taxon>Myxococcota</taxon>
        <taxon>Myxococcia</taxon>
        <taxon>Myxococcales</taxon>
        <taxon>Cystobacterineae</taxon>
        <taxon>Archangiaceae</taxon>
        <taxon>Melittangium</taxon>
    </lineage>
</organism>
<dbReference type="InterPro" id="IPR029058">
    <property type="entry name" value="AB_hydrolase_fold"/>
</dbReference>
<dbReference type="InterPro" id="IPR003386">
    <property type="entry name" value="LACT/PDAT_acylTrfase"/>
</dbReference>
<dbReference type="Pfam" id="PF02450">
    <property type="entry name" value="LCAT"/>
    <property type="match status" value="1"/>
</dbReference>
<protein>
    <recommendedName>
        <fullName evidence="3">Lecithin:cholesterol acyltransferase</fullName>
    </recommendedName>
</protein>
<proteinExistence type="predicted"/>
<dbReference type="Gene3D" id="3.40.50.1820">
    <property type="entry name" value="alpha/beta hydrolase"/>
    <property type="match status" value="1"/>
</dbReference>
<dbReference type="AlphaFoldDB" id="A0A250IH03"/>
<dbReference type="Proteomes" id="UP000217289">
    <property type="component" value="Chromosome"/>
</dbReference>
<evidence type="ECO:0000313" key="1">
    <source>
        <dbReference type="EMBL" id="ATB30500.1"/>
    </source>
</evidence>
<evidence type="ECO:0000313" key="2">
    <source>
        <dbReference type="Proteomes" id="UP000217289"/>
    </source>
</evidence>
<name>A0A250IH03_9BACT</name>
<reference evidence="1 2" key="1">
    <citation type="submission" date="2017-06" db="EMBL/GenBank/DDBJ databases">
        <authorList>
            <person name="Kim H.J."/>
            <person name="Triplett B.A."/>
        </authorList>
    </citation>
    <scope>NUCLEOTIDE SEQUENCE [LARGE SCALE GENOMIC DNA]</scope>
    <source>
        <strain evidence="1 2">DSM 14713</strain>
    </source>
</reference>